<keyword evidence="4" id="KW-1185">Reference proteome</keyword>
<evidence type="ECO:0000256" key="2">
    <source>
        <dbReference type="SAM" id="MobiDB-lite"/>
    </source>
</evidence>
<feature type="region of interest" description="Disordered" evidence="2">
    <location>
        <begin position="117"/>
        <end position="137"/>
    </location>
</feature>
<accession>A0ABP0MYG3</accession>
<feature type="non-terminal residue" evidence="3">
    <location>
        <position position="267"/>
    </location>
</feature>
<feature type="coiled-coil region" evidence="1">
    <location>
        <begin position="149"/>
        <end position="183"/>
    </location>
</feature>
<keyword evidence="1" id="KW-0175">Coiled coil</keyword>
<feature type="compositionally biased region" description="Basic and acidic residues" evidence="2">
    <location>
        <begin position="86"/>
        <end position="98"/>
    </location>
</feature>
<proteinExistence type="predicted"/>
<dbReference type="EMBL" id="CAXAMN010020225">
    <property type="protein sequence ID" value="CAK9055882.1"/>
    <property type="molecule type" value="Genomic_DNA"/>
</dbReference>
<organism evidence="3 4">
    <name type="scientific">Durusdinium trenchii</name>
    <dbReference type="NCBI Taxonomy" id="1381693"/>
    <lineage>
        <taxon>Eukaryota</taxon>
        <taxon>Sar</taxon>
        <taxon>Alveolata</taxon>
        <taxon>Dinophyceae</taxon>
        <taxon>Suessiales</taxon>
        <taxon>Symbiodiniaceae</taxon>
        <taxon>Durusdinium</taxon>
    </lineage>
</organism>
<name>A0ABP0MYG3_9DINO</name>
<evidence type="ECO:0000313" key="4">
    <source>
        <dbReference type="Proteomes" id="UP001642484"/>
    </source>
</evidence>
<dbReference type="Proteomes" id="UP001642484">
    <property type="component" value="Unassembled WGS sequence"/>
</dbReference>
<reference evidence="3 4" key="1">
    <citation type="submission" date="2024-02" db="EMBL/GenBank/DDBJ databases">
        <authorList>
            <person name="Chen Y."/>
            <person name="Shah S."/>
            <person name="Dougan E. K."/>
            <person name="Thang M."/>
            <person name="Chan C."/>
        </authorList>
    </citation>
    <scope>NUCLEOTIDE SEQUENCE [LARGE SCALE GENOMIC DNA]</scope>
</reference>
<evidence type="ECO:0000313" key="3">
    <source>
        <dbReference type="EMBL" id="CAK9055882.1"/>
    </source>
</evidence>
<feature type="region of interest" description="Disordered" evidence="2">
    <location>
        <begin position="77"/>
        <end position="98"/>
    </location>
</feature>
<comment type="caution">
    <text evidence="3">The sequence shown here is derived from an EMBL/GenBank/DDBJ whole genome shotgun (WGS) entry which is preliminary data.</text>
</comment>
<protein>
    <submittedName>
        <fullName evidence="3">Uncharacterized protein</fullName>
    </submittedName>
</protein>
<evidence type="ECO:0000256" key="1">
    <source>
        <dbReference type="SAM" id="Coils"/>
    </source>
</evidence>
<sequence length="267" mass="31186">MLTSDVNTLKKSKHEKDEAEKDLREALNTQRDELRELQRQLAEREQQAARGVLELECEPTRELNCEAQDSGRQLQRNAEEFGDSAIEPKRAEPLEGREECLSDIFQDALERMSALQKENEEMLESTKHERKPNDSATRQFNELKARGSDEALKRRMTKRRSELNNLEARLHDLRALKEEVALQHHLPEAERNQITEYLERDMKRCEEEIDIMRPPSPLAGLPEELIQVLMHMAEEGLPSEFDNGISPMHWAAQRGRRDLIEFIRQQI</sequence>
<gene>
    <name evidence="3" type="ORF">CCMP2556_LOCUS27755</name>
</gene>
<feature type="region of interest" description="Disordered" evidence="2">
    <location>
        <begin position="1"/>
        <end position="22"/>
    </location>
</feature>
<feature type="compositionally biased region" description="Basic and acidic residues" evidence="2">
    <location>
        <begin position="117"/>
        <end position="133"/>
    </location>
</feature>